<comment type="caution">
    <text evidence="3">The sequence shown here is derived from an EMBL/GenBank/DDBJ whole genome shotgun (WGS) entry which is preliminary data.</text>
</comment>
<dbReference type="RefSeq" id="WP_254085124.1">
    <property type="nucleotide sequence ID" value="NZ_JAHESE010000014.1"/>
</dbReference>
<sequence length="179" mass="20497">MRRFYWLFLICLLTGAAAPACHAQKQLVLLKNQKVRLRLYPGDEIVYRLKGSRTVHTSYVNNLFDTAVMIHQEIVPYHKIDRIYFKQRNLLNLVGGFLVTGAVAYFVLDQVNETVVQHNDANIDKNVARASIIMTAVGLPMMLLHKNSQRIGGRYRVLTVDKGSAFYHPDIRGIQWTPN</sequence>
<keyword evidence="1" id="KW-0812">Transmembrane</keyword>
<organism evidence="3 4">
    <name type="scientific">Dawidia cretensis</name>
    <dbReference type="NCBI Taxonomy" id="2782350"/>
    <lineage>
        <taxon>Bacteria</taxon>
        <taxon>Pseudomonadati</taxon>
        <taxon>Bacteroidota</taxon>
        <taxon>Cytophagia</taxon>
        <taxon>Cytophagales</taxon>
        <taxon>Chryseotaleaceae</taxon>
        <taxon>Dawidia</taxon>
    </lineage>
</organism>
<feature type="chain" id="PRO_5042912209" evidence="2">
    <location>
        <begin position="24"/>
        <end position="179"/>
    </location>
</feature>
<feature type="transmembrane region" description="Helical" evidence="1">
    <location>
        <begin position="127"/>
        <end position="144"/>
    </location>
</feature>
<gene>
    <name evidence="3" type="ORF">KK062_14985</name>
</gene>
<dbReference type="AlphaFoldDB" id="A0AAP2GUX0"/>
<keyword evidence="4" id="KW-1185">Reference proteome</keyword>
<dbReference type="Proteomes" id="UP001319080">
    <property type="component" value="Unassembled WGS sequence"/>
</dbReference>
<accession>A0AAP2GUX0</accession>
<evidence type="ECO:0000313" key="4">
    <source>
        <dbReference type="Proteomes" id="UP001319080"/>
    </source>
</evidence>
<reference evidence="3 4" key="1">
    <citation type="submission" date="2021-05" db="EMBL/GenBank/DDBJ databases">
        <title>A Polyphasic approach of four new species of the genus Ohtaekwangia: Ohtaekwangia histidinii sp. nov., Ohtaekwangia cretensis sp. nov., Ohtaekwangia indiensis sp. nov., Ohtaekwangia reichenbachii sp. nov. from diverse environment.</title>
        <authorList>
            <person name="Octaviana S."/>
        </authorList>
    </citation>
    <scope>NUCLEOTIDE SEQUENCE [LARGE SCALE GENOMIC DNA]</scope>
    <source>
        <strain evidence="3 4">PWU5</strain>
    </source>
</reference>
<evidence type="ECO:0000256" key="1">
    <source>
        <dbReference type="SAM" id="Phobius"/>
    </source>
</evidence>
<keyword evidence="1" id="KW-1133">Transmembrane helix</keyword>
<evidence type="ECO:0000313" key="3">
    <source>
        <dbReference type="EMBL" id="MBT1709545.1"/>
    </source>
</evidence>
<keyword evidence="1" id="KW-0472">Membrane</keyword>
<feature type="transmembrane region" description="Helical" evidence="1">
    <location>
        <begin position="90"/>
        <end position="107"/>
    </location>
</feature>
<feature type="signal peptide" evidence="2">
    <location>
        <begin position="1"/>
        <end position="23"/>
    </location>
</feature>
<dbReference type="EMBL" id="JAHESE010000014">
    <property type="protein sequence ID" value="MBT1709545.1"/>
    <property type="molecule type" value="Genomic_DNA"/>
</dbReference>
<evidence type="ECO:0000256" key="2">
    <source>
        <dbReference type="SAM" id="SignalP"/>
    </source>
</evidence>
<keyword evidence="2" id="KW-0732">Signal</keyword>
<protein>
    <submittedName>
        <fullName evidence="3">Uncharacterized protein</fullName>
    </submittedName>
</protein>
<name>A0AAP2GUX0_9BACT</name>
<proteinExistence type="predicted"/>